<protein>
    <recommendedName>
        <fullName evidence="4">Cleavage stimulation factor 50 kDa subunit</fullName>
    </recommendedName>
</protein>
<dbReference type="InterPro" id="IPR036322">
    <property type="entry name" value="WD40_repeat_dom_sf"/>
</dbReference>
<evidence type="ECO:0000256" key="4">
    <source>
        <dbReference type="ARBA" id="ARBA00029851"/>
    </source>
</evidence>
<evidence type="ECO:0000256" key="6">
    <source>
        <dbReference type="SAM" id="MobiDB-lite"/>
    </source>
</evidence>
<gene>
    <name evidence="7" type="ORF">ETH_00012575</name>
</gene>
<dbReference type="Proteomes" id="UP000030747">
    <property type="component" value="Unassembled WGS sequence"/>
</dbReference>
<keyword evidence="5" id="KW-0853">WD repeat</keyword>
<name>U6KI00_EIMTE</name>
<dbReference type="VEuPathDB" id="ToxoDB:ETH_00012575"/>
<keyword evidence="2" id="KW-0507">mRNA processing</keyword>
<dbReference type="GeneID" id="25251682"/>
<feature type="region of interest" description="Disordered" evidence="6">
    <location>
        <begin position="324"/>
        <end position="356"/>
    </location>
</feature>
<feature type="compositionally biased region" description="Pro residues" evidence="6">
    <location>
        <begin position="246"/>
        <end position="255"/>
    </location>
</feature>
<dbReference type="InterPro" id="IPR001680">
    <property type="entry name" value="WD40_rpt"/>
</dbReference>
<feature type="region of interest" description="Disordered" evidence="6">
    <location>
        <begin position="180"/>
        <end position="213"/>
    </location>
</feature>
<sequence length="440" mass="44926">MEISMKEESGAAAAAALNGPKVSDFAFSGAAERHFEAGEAAAAAAAAETNGQQAAASAVSLHPLKIFFYEAVAKQLLDDELNEVAVALCDAMHLRANPLLPPDLLFSVFRAAAFQPSQEAAAAAAAATAQQLLLGKAPAKEAPAAPAEGASHAAERAAAAAATAATEGAASTEGDIAADTAAAAATQEGAPTEQPPQQQQQQQQQQRQQRTWQPLRTRAVPPITEAEQQFVFNPYPSPEGSGGPQGGPPGGPPGGPQGGPLGGPLGPSLDPLGSEALISATVVCSVNIENACLSTACSSDMSVAAAGALDGSVRLLLLKQIENNRGPLEGPPGPLGPPGAPGAPGAPEGPSRLLHTHEGPVSSVAISPDSRICFSGSFDGTVKLFDISSTKNKPLGGPIGEQQQQLQQQQQQQQLQQQQQQLLLLLLLQRLKSLLKLYLV</sequence>
<dbReference type="GO" id="GO:0005848">
    <property type="term" value="C:mRNA cleavage stimulating factor complex"/>
    <property type="evidence" value="ECO:0007669"/>
    <property type="project" value="InterPro"/>
</dbReference>
<dbReference type="PROSITE" id="PS50294">
    <property type="entry name" value="WD_REPEATS_REGION"/>
    <property type="match status" value="1"/>
</dbReference>
<dbReference type="PANTHER" id="PTHR44133:SF2">
    <property type="entry name" value="CLEAVAGE STIMULATION FACTOR SUBUNIT 1"/>
    <property type="match status" value="1"/>
</dbReference>
<evidence type="ECO:0000256" key="5">
    <source>
        <dbReference type="PROSITE-ProRule" id="PRU00221"/>
    </source>
</evidence>
<evidence type="ECO:0000256" key="3">
    <source>
        <dbReference type="ARBA" id="ARBA00023242"/>
    </source>
</evidence>
<dbReference type="PROSITE" id="PS50082">
    <property type="entry name" value="WD_REPEATS_2"/>
    <property type="match status" value="1"/>
</dbReference>
<feature type="repeat" description="WD" evidence="5">
    <location>
        <begin position="354"/>
        <end position="395"/>
    </location>
</feature>
<feature type="region of interest" description="Disordered" evidence="6">
    <location>
        <begin position="232"/>
        <end position="270"/>
    </location>
</feature>
<dbReference type="SUPFAM" id="SSF50978">
    <property type="entry name" value="WD40 repeat-like"/>
    <property type="match status" value="1"/>
</dbReference>
<organism evidence="7 8">
    <name type="scientific">Eimeria tenella</name>
    <name type="common">Coccidian parasite</name>
    <dbReference type="NCBI Taxonomy" id="5802"/>
    <lineage>
        <taxon>Eukaryota</taxon>
        <taxon>Sar</taxon>
        <taxon>Alveolata</taxon>
        <taxon>Apicomplexa</taxon>
        <taxon>Conoidasida</taxon>
        <taxon>Coccidia</taxon>
        <taxon>Eucoccidiorida</taxon>
        <taxon>Eimeriorina</taxon>
        <taxon>Eimeriidae</taxon>
        <taxon>Eimeria</taxon>
    </lineage>
</organism>
<proteinExistence type="predicted"/>
<dbReference type="InterPro" id="IPR044633">
    <property type="entry name" value="CstF1-like"/>
</dbReference>
<evidence type="ECO:0000313" key="7">
    <source>
        <dbReference type="EMBL" id="CDJ37665.1"/>
    </source>
</evidence>
<dbReference type="OMA" id="QFVFNPY"/>
<dbReference type="AlphaFoldDB" id="U6KI00"/>
<dbReference type="VEuPathDB" id="ToxoDB:ETH2_0942600"/>
<dbReference type="GO" id="GO:0003723">
    <property type="term" value="F:RNA binding"/>
    <property type="evidence" value="ECO:0007669"/>
    <property type="project" value="TreeGrafter"/>
</dbReference>
<reference evidence="7" key="2">
    <citation type="submission" date="2013-10" db="EMBL/GenBank/DDBJ databases">
        <authorList>
            <person name="Aslett M."/>
        </authorList>
    </citation>
    <scope>NUCLEOTIDE SEQUENCE [LARGE SCALE GENOMIC DNA]</scope>
    <source>
        <strain evidence="7">Houghton</strain>
    </source>
</reference>
<dbReference type="Gene3D" id="2.130.10.10">
    <property type="entry name" value="YVTN repeat-like/Quinoprotein amine dehydrogenase"/>
    <property type="match status" value="1"/>
</dbReference>
<dbReference type="GO" id="GO:0031124">
    <property type="term" value="P:mRNA 3'-end processing"/>
    <property type="evidence" value="ECO:0007669"/>
    <property type="project" value="InterPro"/>
</dbReference>
<keyword evidence="8" id="KW-1185">Reference proteome</keyword>
<evidence type="ECO:0000313" key="8">
    <source>
        <dbReference type="Proteomes" id="UP000030747"/>
    </source>
</evidence>
<feature type="compositionally biased region" description="Low complexity" evidence="6">
    <location>
        <begin position="195"/>
        <end position="210"/>
    </location>
</feature>
<comment type="subcellular location">
    <subcellularLocation>
        <location evidence="1">Nucleus</location>
    </subcellularLocation>
</comment>
<dbReference type="SMART" id="SM00320">
    <property type="entry name" value="WD40"/>
    <property type="match status" value="2"/>
</dbReference>
<keyword evidence="3" id="KW-0539">Nucleus</keyword>
<evidence type="ECO:0000256" key="1">
    <source>
        <dbReference type="ARBA" id="ARBA00004123"/>
    </source>
</evidence>
<evidence type="ECO:0000256" key="2">
    <source>
        <dbReference type="ARBA" id="ARBA00022664"/>
    </source>
</evidence>
<dbReference type="RefSeq" id="XP_013228503.1">
    <property type="nucleotide sequence ID" value="XM_013373049.1"/>
</dbReference>
<accession>U6KI00</accession>
<reference evidence="7" key="1">
    <citation type="submission" date="2013-10" db="EMBL/GenBank/DDBJ databases">
        <title>Genomic analysis of the causative agents of coccidiosis in chickens.</title>
        <authorList>
            <person name="Reid A.J."/>
            <person name="Blake D."/>
            <person name="Billington K."/>
            <person name="Browne H."/>
            <person name="Dunn M."/>
            <person name="Hung S."/>
            <person name="Kawahara F."/>
            <person name="Miranda-Saavedra D."/>
            <person name="Mourier T."/>
            <person name="Nagra H."/>
            <person name="Otto T.D."/>
            <person name="Rawlings N."/>
            <person name="Sanchez A."/>
            <person name="Sanders M."/>
            <person name="Subramaniam C."/>
            <person name="Tay Y."/>
            <person name="Dear P."/>
            <person name="Doerig C."/>
            <person name="Gruber A."/>
            <person name="Parkinson J."/>
            <person name="Shirley M."/>
            <person name="Wan K.L."/>
            <person name="Berriman M."/>
            <person name="Tomley F."/>
            <person name="Pain A."/>
        </authorList>
    </citation>
    <scope>NUCLEOTIDE SEQUENCE [LARGE SCALE GENOMIC DNA]</scope>
    <source>
        <strain evidence="7">Houghton</strain>
    </source>
</reference>
<dbReference type="EMBL" id="HG673773">
    <property type="protein sequence ID" value="CDJ37665.1"/>
    <property type="molecule type" value="Genomic_DNA"/>
</dbReference>
<dbReference type="OrthoDB" id="71437at2759"/>
<dbReference type="Pfam" id="PF00400">
    <property type="entry name" value="WD40"/>
    <property type="match status" value="1"/>
</dbReference>
<feature type="compositionally biased region" description="Gly residues" evidence="6">
    <location>
        <begin position="256"/>
        <end position="265"/>
    </location>
</feature>
<feature type="compositionally biased region" description="Pro residues" evidence="6">
    <location>
        <begin position="329"/>
        <end position="341"/>
    </location>
</feature>
<dbReference type="PANTHER" id="PTHR44133">
    <property type="entry name" value="CLEAVAGE STIMULATION FACTOR SUBUNIT 1"/>
    <property type="match status" value="1"/>
</dbReference>
<dbReference type="InterPro" id="IPR015943">
    <property type="entry name" value="WD40/YVTN_repeat-like_dom_sf"/>
</dbReference>